<gene>
    <name evidence="2" type="ORF">G3572_01830</name>
</gene>
<name>A0A6B3RJ15_9RHOB</name>
<reference evidence="2 3" key="1">
    <citation type="submission" date="2020-02" db="EMBL/GenBank/DDBJ databases">
        <title>Rhodobacter algicola sp. nov., isolated from microalga culture.</title>
        <authorList>
            <person name="Park C.-Y."/>
        </authorList>
    </citation>
    <scope>NUCLEOTIDE SEQUENCE [LARGE SCALE GENOMIC DNA]</scope>
    <source>
        <strain evidence="2 3">ETT8</strain>
    </source>
</reference>
<evidence type="ECO:0000313" key="2">
    <source>
        <dbReference type="EMBL" id="NEX44928.1"/>
    </source>
</evidence>
<protein>
    <submittedName>
        <fullName evidence="2">Uncharacterized protein</fullName>
    </submittedName>
</protein>
<keyword evidence="1" id="KW-1133">Transmembrane helix</keyword>
<evidence type="ECO:0000313" key="3">
    <source>
        <dbReference type="Proteomes" id="UP000481421"/>
    </source>
</evidence>
<keyword evidence="1" id="KW-0472">Membrane</keyword>
<sequence length="45" mass="4689">MVGRLLKVVIVLGIVGFAALTGYAYLADLSPNQSQVTVPVTLNAD</sequence>
<dbReference type="EMBL" id="JAAIKE010000001">
    <property type="protein sequence ID" value="NEX44928.1"/>
    <property type="molecule type" value="Genomic_DNA"/>
</dbReference>
<dbReference type="Proteomes" id="UP000481421">
    <property type="component" value="Unassembled WGS sequence"/>
</dbReference>
<feature type="transmembrane region" description="Helical" evidence="1">
    <location>
        <begin position="6"/>
        <end position="26"/>
    </location>
</feature>
<accession>A0A6B3RJ15</accession>
<dbReference type="RefSeq" id="WP_164608638.1">
    <property type="nucleotide sequence ID" value="NZ_JAAIKE010000001.1"/>
</dbReference>
<proteinExistence type="predicted"/>
<keyword evidence="3" id="KW-1185">Reference proteome</keyword>
<comment type="caution">
    <text evidence="2">The sequence shown here is derived from an EMBL/GenBank/DDBJ whole genome shotgun (WGS) entry which is preliminary data.</text>
</comment>
<keyword evidence="1" id="KW-0812">Transmembrane</keyword>
<dbReference type="AlphaFoldDB" id="A0A6B3RJ15"/>
<evidence type="ECO:0000256" key="1">
    <source>
        <dbReference type="SAM" id="Phobius"/>
    </source>
</evidence>
<organism evidence="2 3">
    <name type="scientific">Pseudotabrizicola algicola</name>
    <dbReference type="NCBI Taxonomy" id="2709381"/>
    <lineage>
        <taxon>Bacteria</taxon>
        <taxon>Pseudomonadati</taxon>
        <taxon>Pseudomonadota</taxon>
        <taxon>Alphaproteobacteria</taxon>
        <taxon>Rhodobacterales</taxon>
        <taxon>Paracoccaceae</taxon>
        <taxon>Pseudotabrizicola</taxon>
    </lineage>
</organism>